<sequence length="77" mass="9258">MKKQKVVYQLYRYAGNAIVAKKDVPFELKLSAQLVLDEICFNWNKWKLESGINHAIDTGDKEKFEQLSEEYRRYIWE</sequence>
<dbReference type="Gene3D" id="4.10.810.10">
    <property type="entry name" value="Virus Scaffolding Protein, Chain A"/>
    <property type="match status" value="1"/>
</dbReference>
<proteinExistence type="predicted"/>
<dbReference type="EMBL" id="FOJW01000002">
    <property type="protein sequence ID" value="SFA81028.1"/>
    <property type="molecule type" value="Genomic_DNA"/>
</dbReference>
<organism evidence="2 3">
    <name type="scientific">Lentibacillus halodurans</name>
    <dbReference type="NCBI Taxonomy" id="237679"/>
    <lineage>
        <taxon>Bacteria</taxon>
        <taxon>Bacillati</taxon>
        <taxon>Bacillota</taxon>
        <taxon>Bacilli</taxon>
        <taxon>Bacillales</taxon>
        <taxon>Bacillaceae</taxon>
        <taxon>Lentibacillus</taxon>
    </lineage>
</organism>
<dbReference type="InterPro" id="IPR027393">
    <property type="entry name" value="Virus_scaffolding_prot_C"/>
</dbReference>
<dbReference type="SMART" id="SM00914">
    <property type="entry name" value="IDEAL"/>
    <property type="match status" value="1"/>
</dbReference>
<accession>A0A1I0VXT4</accession>
<keyword evidence="3" id="KW-1185">Reference proteome</keyword>
<dbReference type="OrthoDB" id="2691639at2"/>
<dbReference type="Pfam" id="PF08858">
    <property type="entry name" value="IDEAL"/>
    <property type="match status" value="1"/>
</dbReference>
<name>A0A1I0VXT4_9BACI</name>
<gene>
    <name evidence="2" type="ORF">SAMN04488072_10240</name>
</gene>
<feature type="domain" description="IDEAL" evidence="1">
    <location>
        <begin position="35"/>
        <end position="71"/>
    </location>
</feature>
<evidence type="ECO:0000259" key="1">
    <source>
        <dbReference type="SMART" id="SM00914"/>
    </source>
</evidence>
<dbReference type="Proteomes" id="UP000198642">
    <property type="component" value="Unassembled WGS sequence"/>
</dbReference>
<protein>
    <submittedName>
        <fullName evidence="2">IDEAL domain-containing protein</fullName>
    </submittedName>
</protein>
<dbReference type="AlphaFoldDB" id="A0A1I0VXT4"/>
<evidence type="ECO:0000313" key="2">
    <source>
        <dbReference type="EMBL" id="SFA81028.1"/>
    </source>
</evidence>
<reference evidence="2 3" key="1">
    <citation type="submission" date="2016-10" db="EMBL/GenBank/DDBJ databases">
        <authorList>
            <person name="de Groot N.N."/>
        </authorList>
    </citation>
    <scope>NUCLEOTIDE SEQUENCE [LARGE SCALE GENOMIC DNA]</scope>
    <source>
        <strain evidence="2 3">CGMCC 1.3702</strain>
    </source>
</reference>
<dbReference type="RefSeq" id="WP_090233334.1">
    <property type="nucleotide sequence ID" value="NZ_FOJW01000002.1"/>
</dbReference>
<dbReference type="InterPro" id="IPR014957">
    <property type="entry name" value="IDEAL_dom"/>
</dbReference>
<evidence type="ECO:0000313" key="3">
    <source>
        <dbReference type="Proteomes" id="UP000198642"/>
    </source>
</evidence>
<dbReference type="STRING" id="237679.SAMN04488072_10240"/>